<dbReference type="OrthoDB" id="9794400at2"/>
<dbReference type="Pfam" id="PF08032">
    <property type="entry name" value="SpoU_sub_bind"/>
    <property type="match status" value="1"/>
</dbReference>
<evidence type="ECO:0000256" key="2">
    <source>
        <dbReference type="ARBA" id="ARBA00022603"/>
    </source>
</evidence>
<dbReference type="KEGG" id="cmiu:B1H56_06080"/>
<dbReference type="InterPro" id="IPR029064">
    <property type="entry name" value="Ribosomal_eL30-like_sf"/>
</dbReference>
<keyword evidence="3 5" id="KW-0808">Transferase</keyword>
<evidence type="ECO:0000313" key="5">
    <source>
        <dbReference type="EMBL" id="KXK65875.1"/>
    </source>
</evidence>
<accession>A0A136Q5B7</accession>
<dbReference type="GO" id="GO:0032259">
    <property type="term" value="P:methylation"/>
    <property type="evidence" value="ECO:0007669"/>
    <property type="project" value="UniProtKB-KW"/>
</dbReference>
<dbReference type="PANTHER" id="PTHR46429">
    <property type="entry name" value="23S RRNA (GUANOSINE-2'-O-)-METHYLTRANSFERASE RLMB"/>
    <property type="match status" value="1"/>
</dbReference>
<gene>
    <name evidence="5" type="ORF">HMPREF3293_01167</name>
</gene>
<dbReference type="AlphaFoldDB" id="A0A136Q5B7"/>
<evidence type="ECO:0000313" key="6">
    <source>
        <dbReference type="Proteomes" id="UP000070366"/>
    </source>
</evidence>
<proteinExistence type="inferred from homology"/>
<keyword evidence="2 5" id="KW-0489">Methyltransferase</keyword>
<dbReference type="InterPro" id="IPR029026">
    <property type="entry name" value="tRNA_m1G_MTases_N"/>
</dbReference>
<evidence type="ECO:0000256" key="1">
    <source>
        <dbReference type="ARBA" id="ARBA00007228"/>
    </source>
</evidence>
<dbReference type="InterPro" id="IPR029028">
    <property type="entry name" value="Alpha/beta_knot_MTases"/>
</dbReference>
<sequence length="253" mass="27338">MNEREFVIGRNSVREAIKSGEQIDRIYVQQGLTDGSIRELLMMARQNSLVVTEVPRAKLDGMCAGLGPDGRPGNHQGIAAQIPAFRYSELDDIFELAQVRGEEPFIVILENVQDPHNLGAVIRSAEALGAHGVIIGKRRSASLTASAFKVSCGAAQYLPVVKVTNINQTIEELKKRNVWTAAADMDGQPLSATDLTGAMALVIGGEGEGVAKHTKELCDLIVKIEMGGRTTSLNASCAASILVYEKRRQELVR</sequence>
<dbReference type="SUPFAM" id="SSF75217">
    <property type="entry name" value="alpha/beta knot"/>
    <property type="match status" value="1"/>
</dbReference>
<dbReference type="Gene3D" id="3.40.1280.10">
    <property type="match status" value="1"/>
</dbReference>
<keyword evidence="6" id="KW-1185">Reference proteome</keyword>
<dbReference type="RefSeq" id="WP_066517800.1">
    <property type="nucleotide sequence ID" value="NZ_CABMOF010000001.1"/>
</dbReference>
<dbReference type="PANTHER" id="PTHR46429:SF1">
    <property type="entry name" value="23S RRNA (GUANOSINE-2'-O-)-METHYLTRANSFERASE RLMB"/>
    <property type="match status" value="1"/>
</dbReference>
<dbReference type="SMART" id="SM00967">
    <property type="entry name" value="SpoU_sub_bind"/>
    <property type="match status" value="1"/>
</dbReference>
<comment type="similarity">
    <text evidence="1">Belongs to the class IV-like SAM-binding methyltransferase superfamily. RNA methyltransferase TrmH family.</text>
</comment>
<dbReference type="InterPro" id="IPR001537">
    <property type="entry name" value="SpoU_MeTrfase"/>
</dbReference>
<organism evidence="5 6">
    <name type="scientific">Christensenella minuta</name>
    <dbReference type="NCBI Taxonomy" id="626937"/>
    <lineage>
        <taxon>Bacteria</taxon>
        <taxon>Bacillati</taxon>
        <taxon>Bacillota</taxon>
        <taxon>Clostridia</taxon>
        <taxon>Christensenellales</taxon>
        <taxon>Christensenellaceae</taxon>
        <taxon>Christensenella</taxon>
    </lineage>
</organism>
<dbReference type="Gene3D" id="3.30.1330.30">
    <property type="match status" value="1"/>
</dbReference>
<name>A0A136Q5B7_9FIRM</name>
<dbReference type="GO" id="GO:0005829">
    <property type="term" value="C:cytosol"/>
    <property type="evidence" value="ECO:0007669"/>
    <property type="project" value="TreeGrafter"/>
</dbReference>
<feature type="domain" description="RNA 2-O ribose methyltransferase substrate binding" evidence="4">
    <location>
        <begin position="6"/>
        <end position="88"/>
    </location>
</feature>
<dbReference type="GO" id="GO:0003723">
    <property type="term" value="F:RNA binding"/>
    <property type="evidence" value="ECO:0007669"/>
    <property type="project" value="InterPro"/>
</dbReference>
<dbReference type="CDD" id="cd18103">
    <property type="entry name" value="SpoU-like_RlmB"/>
    <property type="match status" value="1"/>
</dbReference>
<dbReference type="Proteomes" id="UP000070366">
    <property type="component" value="Unassembled WGS sequence"/>
</dbReference>
<dbReference type="EMBL" id="LSZW01000054">
    <property type="protein sequence ID" value="KXK65875.1"/>
    <property type="molecule type" value="Genomic_DNA"/>
</dbReference>
<comment type="caution">
    <text evidence="5">The sequence shown here is derived from an EMBL/GenBank/DDBJ whole genome shotgun (WGS) entry which is preliminary data.</text>
</comment>
<dbReference type="FunFam" id="3.40.1280.10:FF:000008">
    <property type="entry name" value="Group 3 RNA methyltransferase TrmH"/>
    <property type="match status" value="1"/>
</dbReference>
<dbReference type="PATRIC" id="fig|626937.4.peg.1155"/>
<evidence type="ECO:0000259" key="4">
    <source>
        <dbReference type="SMART" id="SM00967"/>
    </source>
</evidence>
<dbReference type="GO" id="GO:0006396">
    <property type="term" value="P:RNA processing"/>
    <property type="evidence" value="ECO:0007669"/>
    <property type="project" value="InterPro"/>
</dbReference>
<dbReference type="SUPFAM" id="SSF55315">
    <property type="entry name" value="L30e-like"/>
    <property type="match status" value="1"/>
</dbReference>
<dbReference type="Pfam" id="PF00588">
    <property type="entry name" value="SpoU_methylase"/>
    <property type="match status" value="1"/>
</dbReference>
<dbReference type="InterPro" id="IPR004441">
    <property type="entry name" value="rRNA_MeTrfase_TrmH"/>
</dbReference>
<evidence type="ECO:0000256" key="3">
    <source>
        <dbReference type="ARBA" id="ARBA00022679"/>
    </source>
</evidence>
<dbReference type="STRING" id="626937.HMPREF3293_01167"/>
<protein>
    <submittedName>
        <fullName evidence="5">RNA methyltransferase, TrmH family, group 3</fullName>
    </submittedName>
</protein>
<dbReference type="NCBIfam" id="TIGR00186">
    <property type="entry name" value="rRNA_methyl_3"/>
    <property type="match status" value="1"/>
</dbReference>
<dbReference type="GO" id="GO:0008173">
    <property type="term" value="F:RNA methyltransferase activity"/>
    <property type="evidence" value="ECO:0007669"/>
    <property type="project" value="InterPro"/>
</dbReference>
<dbReference type="InterPro" id="IPR013123">
    <property type="entry name" value="SpoU_subst-bd"/>
</dbReference>
<reference evidence="5 6" key="1">
    <citation type="submission" date="2016-02" db="EMBL/GenBank/DDBJ databases">
        <authorList>
            <person name="Wen L."/>
            <person name="He K."/>
            <person name="Yang H."/>
        </authorList>
    </citation>
    <scope>NUCLEOTIDE SEQUENCE [LARGE SCALE GENOMIC DNA]</scope>
    <source>
        <strain evidence="5 6">DSM 22607</strain>
    </source>
</reference>